<dbReference type="AlphaFoldDB" id="A0AAD2JY67"/>
<dbReference type="EMBL" id="CAVNYO010000138">
    <property type="protein sequence ID" value="CAK5268436.1"/>
    <property type="molecule type" value="Genomic_DNA"/>
</dbReference>
<proteinExistence type="predicted"/>
<dbReference type="InterPro" id="IPR009057">
    <property type="entry name" value="Homeodomain-like_sf"/>
</dbReference>
<protein>
    <recommendedName>
        <fullName evidence="1">Transposase Tc1-like domain-containing protein</fullName>
    </recommendedName>
</protein>
<dbReference type="InterPro" id="IPR036397">
    <property type="entry name" value="RNaseH_sf"/>
</dbReference>
<evidence type="ECO:0000259" key="1">
    <source>
        <dbReference type="Pfam" id="PF01498"/>
    </source>
</evidence>
<dbReference type="Gene3D" id="1.10.10.10">
    <property type="entry name" value="Winged helix-like DNA-binding domain superfamily/Winged helix DNA-binding domain"/>
    <property type="match status" value="1"/>
</dbReference>
<dbReference type="GO" id="GO:0003677">
    <property type="term" value="F:DNA binding"/>
    <property type="evidence" value="ECO:0007669"/>
    <property type="project" value="InterPro"/>
</dbReference>
<dbReference type="SUPFAM" id="SSF46689">
    <property type="entry name" value="Homeodomain-like"/>
    <property type="match status" value="1"/>
</dbReference>
<evidence type="ECO:0000313" key="3">
    <source>
        <dbReference type="Proteomes" id="UP001295794"/>
    </source>
</evidence>
<feature type="domain" description="Transposase Tc1-like" evidence="1">
    <location>
        <begin position="73"/>
        <end position="137"/>
    </location>
</feature>
<dbReference type="InterPro" id="IPR002492">
    <property type="entry name" value="Transposase_Tc1-like"/>
</dbReference>
<organism evidence="2 3">
    <name type="scientific">Mycena citricolor</name>
    <dbReference type="NCBI Taxonomy" id="2018698"/>
    <lineage>
        <taxon>Eukaryota</taxon>
        <taxon>Fungi</taxon>
        <taxon>Dikarya</taxon>
        <taxon>Basidiomycota</taxon>
        <taxon>Agaricomycotina</taxon>
        <taxon>Agaricomycetes</taxon>
        <taxon>Agaricomycetidae</taxon>
        <taxon>Agaricales</taxon>
        <taxon>Marasmiineae</taxon>
        <taxon>Mycenaceae</taxon>
        <taxon>Mycena</taxon>
    </lineage>
</organism>
<reference evidence="2" key="1">
    <citation type="submission" date="2023-11" db="EMBL/GenBank/DDBJ databases">
        <authorList>
            <person name="De Vega J J."/>
            <person name="De Vega J J."/>
        </authorList>
    </citation>
    <scope>NUCLEOTIDE SEQUENCE</scope>
</reference>
<dbReference type="GO" id="GO:0015074">
    <property type="term" value="P:DNA integration"/>
    <property type="evidence" value="ECO:0007669"/>
    <property type="project" value="InterPro"/>
</dbReference>
<evidence type="ECO:0000313" key="2">
    <source>
        <dbReference type="EMBL" id="CAK5268436.1"/>
    </source>
</evidence>
<dbReference type="Gene3D" id="3.30.420.10">
    <property type="entry name" value="Ribonuclease H-like superfamily/Ribonuclease H"/>
    <property type="match status" value="1"/>
</dbReference>
<keyword evidence="3" id="KW-1185">Reference proteome</keyword>
<dbReference type="Pfam" id="PF01498">
    <property type="entry name" value="HTH_Tnp_Tc3_2"/>
    <property type="match status" value="1"/>
</dbReference>
<comment type="caution">
    <text evidence="2">The sequence shown here is derived from an EMBL/GenBank/DDBJ whole genome shotgun (WGS) entry which is preliminary data.</text>
</comment>
<dbReference type="Proteomes" id="UP001295794">
    <property type="component" value="Unassembled WGS sequence"/>
</dbReference>
<gene>
    <name evidence="2" type="ORF">MYCIT1_LOCUS11623</name>
</gene>
<dbReference type="InterPro" id="IPR036388">
    <property type="entry name" value="WH-like_DNA-bd_sf"/>
</dbReference>
<name>A0AAD2JY67_9AGAR</name>
<dbReference type="GO" id="GO:0006313">
    <property type="term" value="P:DNA transposition"/>
    <property type="evidence" value="ECO:0007669"/>
    <property type="project" value="InterPro"/>
</dbReference>
<sequence>MPRATTHPRHSEEVKNQFVGAMVAQPNLKNHSAAFGIPYHTARKIWKKYKERGTVENIPSSGHPRTVTPQVARKVKKLARDHCRMPFEEVGNQISPPISARSVGRVLEAEGMHRRVARVVPYLTDEHKAARLAWAKACAKNTDRQWASVIWSDECYIHLESGGGRVWVTQTSEETYHEDCLVPRFKQSPVRVMVWGCIAQNWKGPLIVLKYPGGPGGGMTADRYQQQVLRTVLEDSLANVKKQRGGRARVEFQQHLSYHCQPPV</sequence>
<accession>A0AAD2JY67</accession>